<evidence type="ECO:0000313" key="1">
    <source>
        <dbReference type="EMBL" id="CAA7271189.1"/>
    </source>
</evidence>
<dbReference type="Proteomes" id="UP000467700">
    <property type="component" value="Unassembled WGS sequence"/>
</dbReference>
<dbReference type="EMBL" id="CACVBS010000101">
    <property type="protein sequence ID" value="CAA7271189.1"/>
    <property type="molecule type" value="Genomic_DNA"/>
</dbReference>
<gene>
    <name evidence="1" type="ORF">AAE3_LOCUS13373</name>
</gene>
<accession>A0A8S0WCZ8</accession>
<dbReference type="AlphaFoldDB" id="A0A8S0WCZ8"/>
<protein>
    <submittedName>
        <fullName evidence="1">Uncharacterized protein</fullName>
    </submittedName>
</protein>
<reference evidence="1 2" key="1">
    <citation type="submission" date="2020-01" db="EMBL/GenBank/DDBJ databases">
        <authorList>
            <person name="Gupta K D."/>
        </authorList>
    </citation>
    <scope>NUCLEOTIDE SEQUENCE [LARGE SCALE GENOMIC DNA]</scope>
</reference>
<name>A0A8S0WCZ8_CYCAE</name>
<sequence>MTERERKSRRNKRVYIPNKRVFSAPLAVRQRGGRQKGWKRRGLLFSASSREVATRWDRKHNGFLMCPHALSDVRTRLHTNTRFFGAYWHSSRGKGVVGPTDWAGPDDMWWA</sequence>
<organism evidence="1 2">
    <name type="scientific">Cyclocybe aegerita</name>
    <name type="common">Black poplar mushroom</name>
    <name type="synonym">Agrocybe aegerita</name>
    <dbReference type="NCBI Taxonomy" id="1973307"/>
    <lineage>
        <taxon>Eukaryota</taxon>
        <taxon>Fungi</taxon>
        <taxon>Dikarya</taxon>
        <taxon>Basidiomycota</taxon>
        <taxon>Agaricomycotina</taxon>
        <taxon>Agaricomycetes</taxon>
        <taxon>Agaricomycetidae</taxon>
        <taxon>Agaricales</taxon>
        <taxon>Agaricineae</taxon>
        <taxon>Bolbitiaceae</taxon>
        <taxon>Cyclocybe</taxon>
    </lineage>
</organism>
<keyword evidence="2" id="KW-1185">Reference proteome</keyword>
<proteinExistence type="predicted"/>
<evidence type="ECO:0000313" key="2">
    <source>
        <dbReference type="Proteomes" id="UP000467700"/>
    </source>
</evidence>
<comment type="caution">
    <text evidence="1">The sequence shown here is derived from an EMBL/GenBank/DDBJ whole genome shotgun (WGS) entry which is preliminary data.</text>
</comment>